<evidence type="ECO:0000313" key="16">
    <source>
        <dbReference type="Proteomes" id="UP000198287"/>
    </source>
</evidence>
<comment type="subcellular location">
    <subcellularLocation>
        <location evidence="1 12">Golgi apparatus</location>
        <location evidence="1 12">Golgi stack membrane</location>
        <topology evidence="1 12">Single-pass type II membrane protein</topology>
    </subcellularLocation>
</comment>
<dbReference type="PANTHER" id="PTHR48438">
    <property type="entry name" value="ALPHA-(1,3)-FUCOSYLTRANSFERASE C-RELATED"/>
    <property type="match status" value="1"/>
</dbReference>
<dbReference type="UniPathway" id="UPA00378"/>
<evidence type="ECO:0000256" key="3">
    <source>
        <dbReference type="ARBA" id="ARBA00008919"/>
    </source>
</evidence>
<evidence type="ECO:0000256" key="1">
    <source>
        <dbReference type="ARBA" id="ARBA00004447"/>
    </source>
</evidence>
<dbReference type="Pfam" id="PF00852">
    <property type="entry name" value="Glyco_transf_10"/>
    <property type="match status" value="1"/>
</dbReference>
<dbReference type="SUPFAM" id="SSF53756">
    <property type="entry name" value="UDP-Glycosyltransferase/glycogen phosphorylase"/>
    <property type="match status" value="1"/>
</dbReference>
<reference evidence="15 16" key="1">
    <citation type="submission" date="2015-12" db="EMBL/GenBank/DDBJ databases">
        <title>The genome of Folsomia candida.</title>
        <authorList>
            <person name="Faddeeva A."/>
            <person name="Derks M.F."/>
            <person name="Anvar Y."/>
            <person name="Smit S."/>
            <person name="Van Straalen N."/>
            <person name="Roelofs D."/>
        </authorList>
    </citation>
    <scope>NUCLEOTIDE SEQUENCE [LARGE SCALE GENOMIC DNA]</scope>
    <source>
        <strain evidence="15 16">VU population</strain>
        <tissue evidence="15">Whole body</tissue>
    </source>
</reference>
<keyword evidence="5 12" id="KW-0808">Transferase</keyword>
<feature type="domain" description="Fucosyltransferase C-terminal" evidence="13">
    <location>
        <begin position="178"/>
        <end position="348"/>
    </location>
</feature>
<dbReference type="OrthoDB" id="427096at2759"/>
<dbReference type="Gene3D" id="3.40.50.11660">
    <property type="entry name" value="Glycosyl transferase family 10, C-terminal domain"/>
    <property type="match status" value="1"/>
</dbReference>
<evidence type="ECO:0000259" key="13">
    <source>
        <dbReference type="Pfam" id="PF00852"/>
    </source>
</evidence>
<evidence type="ECO:0000256" key="10">
    <source>
        <dbReference type="ARBA" id="ARBA00023136"/>
    </source>
</evidence>
<dbReference type="InterPro" id="IPR031481">
    <property type="entry name" value="Glyco_tran_10_N"/>
</dbReference>
<dbReference type="EC" id="2.4.1.-" evidence="12"/>
<sequence length="400" mass="47162">MLIIFQFFATNQTNTTEDEREYVHKIISLISNKTTTTSLKRIISTQKKIKRILFWGTFYDVTPDLKDYCITDEKSMDFCDRKCEYTVNEQDLNQSDAVVFHGRDTVTNFPTHLPHQRWVFLMFESPDNSWTNISEWNNIFDWTMSYRRDSDVFIPYGELMPISGQSERIVLSANISSRKLVAWAVSNCDMVSSERKALVDELSKFIPIDVYGTCGVHHCPGNSRVQCNDPQRCYEYLGHRYKFYLSFENSICQDYITEKFFLALSNGMVPVVHGPSKNTYQNLAPRNSFIHIADFSSLKDLADYLLHLNQNDEAYMKYFSWREDFVVDKTYYFHRAWCSLCIKLYEEITPIITPTEIIKQKQNHIYASIHNWWFYTNGSSTKKKLCRRVTVKNGTFKYYE</sequence>
<evidence type="ECO:0000256" key="7">
    <source>
        <dbReference type="ARBA" id="ARBA00022968"/>
    </source>
</evidence>
<dbReference type="InterPro" id="IPR038577">
    <property type="entry name" value="GT10-like_C_sf"/>
</dbReference>
<dbReference type="AlphaFoldDB" id="A0A226EIH0"/>
<evidence type="ECO:0000256" key="12">
    <source>
        <dbReference type="RuleBase" id="RU003832"/>
    </source>
</evidence>
<evidence type="ECO:0000256" key="8">
    <source>
        <dbReference type="ARBA" id="ARBA00022989"/>
    </source>
</evidence>
<dbReference type="Proteomes" id="UP000198287">
    <property type="component" value="Unassembled WGS sequence"/>
</dbReference>
<dbReference type="InterPro" id="IPR055270">
    <property type="entry name" value="Glyco_tran_10_C"/>
</dbReference>
<dbReference type="GO" id="GO:0008417">
    <property type="term" value="F:fucosyltransferase activity"/>
    <property type="evidence" value="ECO:0007669"/>
    <property type="project" value="InterPro"/>
</dbReference>
<evidence type="ECO:0000256" key="2">
    <source>
        <dbReference type="ARBA" id="ARBA00004922"/>
    </source>
</evidence>
<dbReference type="PANTHER" id="PTHR48438:SF1">
    <property type="entry name" value="ALPHA-(1,3)-FUCOSYLTRANSFERASE C-RELATED"/>
    <property type="match status" value="1"/>
</dbReference>
<evidence type="ECO:0000256" key="5">
    <source>
        <dbReference type="ARBA" id="ARBA00022679"/>
    </source>
</evidence>
<evidence type="ECO:0000259" key="14">
    <source>
        <dbReference type="Pfam" id="PF17039"/>
    </source>
</evidence>
<feature type="domain" description="Fucosyltransferase N-terminal" evidence="14">
    <location>
        <begin position="50"/>
        <end position="157"/>
    </location>
</feature>
<dbReference type="FunFam" id="3.40.50.11660:FF:000004">
    <property type="entry name" value="Glycoprotein 3-alpha-L-fucosyltransferase A"/>
    <property type="match status" value="1"/>
</dbReference>
<comment type="pathway">
    <text evidence="2">Protein modification; protein glycosylation.</text>
</comment>
<comment type="similarity">
    <text evidence="3 12">Belongs to the glycosyltransferase 10 family.</text>
</comment>
<dbReference type="Pfam" id="PF17039">
    <property type="entry name" value="Glyco_tran_10_N"/>
    <property type="match status" value="1"/>
</dbReference>
<proteinExistence type="inferred from homology"/>
<dbReference type="EMBL" id="LNIX01000003">
    <property type="protein sequence ID" value="OXA57442.1"/>
    <property type="molecule type" value="Genomic_DNA"/>
</dbReference>
<evidence type="ECO:0000256" key="6">
    <source>
        <dbReference type="ARBA" id="ARBA00022692"/>
    </source>
</evidence>
<organism evidence="15 16">
    <name type="scientific">Folsomia candida</name>
    <name type="common">Springtail</name>
    <dbReference type="NCBI Taxonomy" id="158441"/>
    <lineage>
        <taxon>Eukaryota</taxon>
        <taxon>Metazoa</taxon>
        <taxon>Ecdysozoa</taxon>
        <taxon>Arthropoda</taxon>
        <taxon>Hexapoda</taxon>
        <taxon>Collembola</taxon>
        <taxon>Entomobryomorpha</taxon>
        <taxon>Isotomoidea</taxon>
        <taxon>Isotomidae</taxon>
        <taxon>Proisotominae</taxon>
        <taxon>Folsomia</taxon>
    </lineage>
</organism>
<accession>A0A226EIH0</accession>
<keyword evidence="11" id="KW-0325">Glycoprotein</keyword>
<name>A0A226EIH0_FOLCA</name>
<keyword evidence="10" id="KW-0472">Membrane</keyword>
<keyword evidence="16" id="KW-1185">Reference proteome</keyword>
<protein>
    <recommendedName>
        <fullName evidence="12">Fucosyltransferase</fullName>
        <ecNumber evidence="12">2.4.1.-</ecNumber>
    </recommendedName>
</protein>
<dbReference type="GO" id="GO:0032580">
    <property type="term" value="C:Golgi cisterna membrane"/>
    <property type="evidence" value="ECO:0007669"/>
    <property type="project" value="UniProtKB-SubCell"/>
</dbReference>
<comment type="caution">
    <text evidence="15">The sequence shown here is derived from an EMBL/GenBank/DDBJ whole genome shotgun (WGS) entry which is preliminary data.</text>
</comment>
<evidence type="ECO:0000313" key="15">
    <source>
        <dbReference type="EMBL" id="OXA57442.1"/>
    </source>
</evidence>
<evidence type="ECO:0000256" key="11">
    <source>
        <dbReference type="ARBA" id="ARBA00023180"/>
    </source>
</evidence>
<dbReference type="InterPro" id="IPR001503">
    <property type="entry name" value="Glyco_trans_10"/>
</dbReference>
<gene>
    <name evidence="15" type="ORF">Fcan01_06903</name>
</gene>
<dbReference type="OMA" id="NDIDKWW"/>
<keyword evidence="8" id="KW-1133">Transmembrane helix</keyword>
<keyword evidence="9 12" id="KW-0333">Golgi apparatus</keyword>
<keyword evidence="4 12" id="KW-0328">Glycosyltransferase</keyword>
<evidence type="ECO:0000256" key="4">
    <source>
        <dbReference type="ARBA" id="ARBA00022676"/>
    </source>
</evidence>
<keyword evidence="7" id="KW-0735">Signal-anchor</keyword>
<keyword evidence="6 12" id="KW-0812">Transmembrane</keyword>
<evidence type="ECO:0000256" key="9">
    <source>
        <dbReference type="ARBA" id="ARBA00023034"/>
    </source>
</evidence>